<dbReference type="SUPFAM" id="SSF52833">
    <property type="entry name" value="Thioredoxin-like"/>
    <property type="match status" value="2"/>
</dbReference>
<dbReference type="PANTHER" id="PTHR46426:SF1">
    <property type="entry name" value="PROTEIN DISULFIDE-ISOMERASE TMX3"/>
    <property type="match status" value="1"/>
</dbReference>
<dbReference type="PROSITE" id="PS51352">
    <property type="entry name" value="THIOREDOXIN_2"/>
    <property type="match status" value="2"/>
</dbReference>
<keyword evidence="8" id="KW-1185">Reference proteome</keyword>
<dbReference type="InterPro" id="IPR036249">
    <property type="entry name" value="Thioredoxin-like_sf"/>
</dbReference>
<evidence type="ECO:0000256" key="3">
    <source>
        <dbReference type="ARBA" id="ARBA00022989"/>
    </source>
</evidence>
<dbReference type="Pfam" id="PF00085">
    <property type="entry name" value="Thioredoxin"/>
    <property type="match status" value="2"/>
</dbReference>
<feature type="domain" description="Thioredoxin" evidence="6">
    <location>
        <begin position="1"/>
        <end position="110"/>
    </location>
</feature>
<keyword evidence="3" id="KW-1133">Transmembrane helix</keyword>
<name>A0A2G5B9K3_COERN</name>
<dbReference type="Proteomes" id="UP000242474">
    <property type="component" value="Unassembled WGS sequence"/>
</dbReference>
<evidence type="ECO:0000256" key="4">
    <source>
        <dbReference type="ARBA" id="ARBA00023136"/>
    </source>
</evidence>
<accession>A0A2G5B9K3</accession>
<evidence type="ECO:0000313" key="7">
    <source>
        <dbReference type="EMBL" id="PIA15696.1"/>
    </source>
</evidence>
<dbReference type="AlphaFoldDB" id="A0A2G5B9K3"/>
<dbReference type="EMBL" id="KZ303505">
    <property type="protein sequence ID" value="PIA15696.1"/>
    <property type="molecule type" value="Genomic_DNA"/>
</dbReference>
<protein>
    <submittedName>
        <fullName evidence="7">Thioredoxin-like protein</fullName>
    </submittedName>
</protein>
<dbReference type="CDD" id="cd02961">
    <property type="entry name" value="PDI_a_family"/>
    <property type="match status" value="2"/>
</dbReference>
<keyword evidence="2" id="KW-0812">Transmembrane</keyword>
<evidence type="ECO:0000256" key="1">
    <source>
        <dbReference type="ARBA" id="ARBA00004389"/>
    </source>
</evidence>
<comment type="subcellular location">
    <subcellularLocation>
        <location evidence="1">Endoplasmic reticulum membrane</location>
        <topology evidence="1">Single-pass membrane protein</topology>
    </subcellularLocation>
</comment>
<keyword evidence="4" id="KW-0472">Membrane</keyword>
<dbReference type="GO" id="GO:0005789">
    <property type="term" value="C:endoplasmic reticulum membrane"/>
    <property type="evidence" value="ECO:0007669"/>
    <property type="project" value="UniProtKB-SubCell"/>
</dbReference>
<organism evidence="7 8">
    <name type="scientific">Coemansia reversa (strain ATCC 12441 / NRRL 1564)</name>
    <dbReference type="NCBI Taxonomy" id="763665"/>
    <lineage>
        <taxon>Eukaryota</taxon>
        <taxon>Fungi</taxon>
        <taxon>Fungi incertae sedis</taxon>
        <taxon>Zoopagomycota</taxon>
        <taxon>Kickxellomycotina</taxon>
        <taxon>Kickxellomycetes</taxon>
        <taxon>Kickxellales</taxon>
        <taxon>Kickxellaceae</taxon>
        <taxon>Coemansia</taxon>
    </lineage>
</organism>
<dbReference type="InterPro" id="IPR013766">
    <property type="entry name" value="Thioredoxin_domain"/>
</dbReference>
<comment type="function">
    <text evidence="5">Probable disulfide isomerase, which participates in the folding of proteins containing disulfide bonds. May act as a dithiol oxidase. Acts as a regulator of endoplasmic reticulum-mitochondria contact sites via its ability to regulate redox signals.</text>
</comment>
<evidence type="ECO:0000313" key="8">
    <source>
        <dbReference type="Proteomes" id="UP000242474"/>
    </source>
</evidence>
<evidence type="ECO:0000256" key="5">
    <source>
        <dbReference type="ARBA" id="ARBA00045246"/>
    </source>
</evidence>
<dbReference type="STRING" id="763665.A0A2G5B9K3"/>
<dbReference type="InterPro" id="IPR017937">
    <property type="entry name" value="Thioredoxin_CS"/>
</dbReference>
<feature type="non-terminal residue" evidence="7">
    <location>
        <position position="490"/>
    </location>
</feature>
<dbReference type="OrthoDB" id="72053at2759"/>
<gene>
    <name evidence="7" type="ORF">COEREDRAFT_28663</name>
</gene>
<dbReference type="Gene3D" id="3.40.30.10">
    <property type="entry name" value="Glutaredoxin"/>
    <property type="match status" value="3"/>
</dbReference>
<dbReference type="PANTHER" id="PTHR46426">
    <property type="entry name" value="PROTEIN DISULFIDE-ISOMERASE TMX3"/>
    <property type="match status" value="1"/>
</dbReference>
<evidence type="ECO:0000256" key="2">
    <source>
        <dbReference type="ARBA" id="ARBA00022692"/>
    </source>
</evidence>
<feature type="non-terminal residue" evidence="7">
    <location>
        <position position="1"/>
    </location>
</feature>
<dbReference type="Pfam" id="PF13848">
    <property type="entry name" value="Thioredoxin_6"/>
    <property type="match status" value="1"/>
</dbReference>
<reference evidence="7 8" key="1">
    <citation type="journal article" date="2015" name="Genome Biol. Evol.">
        <title>Phylogenomic analyses indicate that early fungi evolved digesting cell walls of algal ancestors of land plants.</title>
        <authorList>
            <person name="Chang Y."/>
            <person name="Wang S."/>
            <person name="Sekimoto S."/>
            <person name="Aerts A.L."/>
            <person name="Choi C."/>
            <person name="Clum A."/>
            <person name="LaButti K.M."/>
            <person name="Lindquist E.A."/>
            <person name="Yee Ngan C."/>
            <person name="Ohm R.A."/>
            <person name="Salamov A.A."/>
            <person name="Grigoriev I.V."/>
            <person name="Spatafora J.W."/>
            <person name="Berbee M.L."/>
        </authorList>
    </citation>
    <scope>NUCLEOTIDE SEQUENCE [LARGE SCALE GENOMIC DNA]</scope>
    <source>
        <strain evidence="7 8">NRRL 1564</strain>
    </source>
</reference>
<dbReference type="InterPro" id="IPR052250">
    <property type="entry name" value="PDI_TMX3"/>
</dbReference>
<proteinExistence type="predicted"/>
<feature type="domain" description="Thioredoxin" evidence="6">
    <location>
        <begin position="111"/>
        <end position="235"/>
    </location>
</feature>
<sequence>GIWLVKHYSPFCPHCRRMAPEWKRMTDEMAEDMAAEGITFAEVNCIDSRKLCDSNHVDGYPTINLFVDGKFIEEMVVRYEYSFMKDYIGADNGSIEAYGSDSRTADAEASPAAVEAAPSDNTEDDAVYNQSGQVVVLTKENFAKETAEGPWFVKFYAPWCPHCQTLAPVWEQVSERLKGRVNVGKVNCDENGKLCAEHNVQGFPTLQLLWEGEPTVFKGSRDLENMVNFVDTMMAQPREIKSAEELQKLKSENDVAFMFAYDKADTSARTKAALAHVTANIRKLFLSKQLGIIADAGIARAVVPDMQQSLPVLMAFKDGRTMTYTGTITADDQLREWLYAERFPLLPEFTRENADSLFYDSDYLVLGIVNFASGRELADEYRDNVRAAAMEYQRLTDHKKGGVTKHASVRFAWLDGGEWESYIGRVFRIQRTQLPAVVIVQPSEDHFFTLNARGQPIEPTRAGVLAAVRAAVDGKLQAQSTKSFLARGVK</sequence>
<evidence type="ECO:0000259" key="6">
    <source>
        <dbReference type="PROSITE" id="PS51352"/>
    </source>
</evidence>
<dbReference type="PROSITE" id="PS00194">
    <property type="entry name" value="THIOREDOXIN_1"/>
    <property type="match status" value="1"/>
</dbReference>